<proteinExistence type="predicted"/>
<evidence type="ECO:0000313" key="1">
    <source>
        <dbReference type="EMBL" id="KAI7994447.1"/>
    </source>
</evidence>
<dbReference type="Proteomes" id="UP001060215">
    <property type="component" value="Chromosome 12"/>
</dbReference>
<gene>
    <name evidence="1" type="ORF">LOK49_LG11G02834</name>
</gene>
<name>A0ACC0G290_9ERIC</name>
<keyword evidence="2" id="KW-1185">Reference proteome</keyword>
<organism evidence="1 2">
    <name type="scientific">Camellia lanceoleosa</name>
    <dbReference type="NCBI Taxonomy" id="1840588"/>
    <lineage>
        <taxon>Eukaryota</taxon>
        <taxon>Viridiplantae</taxon>
        <taxon>Streptophyta</taxon>
        <taxon>Embryophyta</taxon>
        <taxon>Tracheophyta</taxon>
        <taxon>Spermatophyta</taxon>
        <taxon>Magnoliopsida</taxon>
        <taxon>eudicotyledons</taxon>
        <taxon>Gunneridae</taxon>
        <taxon>Pentapetalae</taxon>
        <taxon>asterids</taxon>
        <taxon>Ericales</taxon>
        <taxon>Theaceae</taxon>
        <taxon>Camellia</taxon>
    </lineage>
</organism>
<reference evidence="1 2" key="1">
    <citation type="journal article" date="2022" name="Plant J.">
        <title>Chromosome-level genome of Camellia lanceoleosa provides a valuable resource for understanding genome evolution and self-incompatibility.</title>
        <authorList>
            <person name="Gong W."/>
            <person name="Xiao S."/>
            <person name="Wang L."/>
            <person name="Liao Z."/>
            <person name="Chang Y."/>
            <person name="Mo W."/>
            <person name="Hu G."/>
            <person name="Li W."/>
            <person name="Zhao G."/>
            <person name="Zhu H."/>
            <person name="Hu X."/>
            <person name="Ji K."/>
            <person name="Xiang X."/>
            <person name="Song Q."/>
            <person name="Yuan D."/>
            <person name="Jin S."/>
            <person name="Zhang L."/>
        </authorList>
    </citation>
    <scope>NUCLEOTIDE SEQUENCE [LARGE SCALE GENOMIC DNA]</scope>
    <source>
        <strain evidence="1">SQ_2022a</strain>
    </source>
</reference>
<sequence length="277" mass="30657">MEDDDYNFDNFPHDFKNYVKSPKLSWRRLEPMNSGVFWSEDAVESESSPTHSSGGVPNSASETLTANGKVTVKIRSVIEKVFFNTLYIVKKVNAELQDAGLEKSDTYGHLVTPVDYKAHNQVLVELSKGMKVVCETHKLLLSLAWVPCSCGRDAELDGSCNKRYVSCKGQVVNAIVCMETFYASDVKRKGPLTQRNQENESVQRAEDRATRPTVASVEPSALAISAQPEEPQGEMVIENEGTSRDPITPEGCHQDLNLGLDVAGASMLDSWFDDLFT</sequence>
<comment type="caution">
    <text evidence="1">The sequence shown here is derived from an EMBL/GenBank/DDBJ whole genome shotgun (WGS) entry which is preliminary data.</text>
</comment>
<evidence type="ECO:0000313" key="2">
    <source>
        <dbReference type="Proteomes" id="UP001060215"/>
    </source>
</evidence>
<dbReference type="EMBL" id="CM045769">
    <property type="protein sequence ID" value="KAI7994447.1"/>
    <property type="molecule type" value="Genomic_DNA"/>
</dbReference>
<protein>
    <submittedName>
        <fullName evidence="1">Protein NLP7</fullName>
    </submittedName>
</protein>
<accession>A0ACC0G290</accession>